<reference evidence="4" key="1">
    <citation type="submission" date="2023-06" db="EMBL/GenBank/DDBJ databases">
        <title>Genome-scale phylogeny and comparative genomics of the fungal order Sordariales.</title>
        <authorList>
            <consortium name="Lawrence Berkeley National Laboratory"/>
            <person name="Hensen N."/>
            <person name="Bonometti L."/>
            <person name="Westerberg I."/>
            <person name="Brannstrom I.O."/>
            <person name="Guillou S."/>
            <person name="Cros-Aarteil S."/>
            <person name="Calhoun S."/>
            <person name="Haridas S."/>
            <person name="Kuo A."/>
            <person name="Mondo S."/>
            <person name="Pangilinan J."/>
            <person name="Riley R."/>
            <person name="LaButti K."/>
            <person name="Andreopoulos B."/>
            <person name="Lipzen A."/>
            <person name="Chen C."/>
            <person name="Yanf M."/>
            <person name="Daum C."/>
            <person name="Ng V."/>
            <person name="Clum A."/>
            <person name="Steindorff A."/>
            <person name="Ohm R."/>
            <person name="Martin F."/>
            <person name="Silar P."/>
            <person name="Natvig D."/>
            <person name="Lalanne C."/>
            <person name="Gautier V."/>
            <person name="Ament-velasquez S.L."/>
            <person name="Kruys A."/>
            <person name="Hutchinson M.I."/>
            <person name="Powell A.J."/>
            <person name="Barry K."/>
            <person name="Miller A.N."/>
            <person name="Grigoriev I.V."/>
            <person name="Debuchy R."/>
            <person name="Gladieux P."/>
            <person name="Thoren M.H."/>
            <person name="Johannesson H."/>
        </authorList>
    </citation>
    <scope>NUCLEOTIDE SEQUENCE</scope>
    <source>
        <strain evidence="4">SMH3187-1</strain>
    </source>
</reference>
<dbReference type="InterPro" id="IPR036873">
    <property type="entry name" value="Rhodanese-like_dom_sf"/>
</dbReference>
<comment type="caution">
    <text evidence="4">The sequence shown here is derived from an EMBL/GenBank/DDBJ whole genome shotgun (WGS) entry which is preliminary data.</text>
</comment>
<accession>A0AA40EP95</accession>
<feature type="domain" description="Rhodanese" evidence="3">
    <location>
        <begin position="165"/>
        <end position="266"/>
    </location>
</feature>
<evidence type="ECO:0000256" key="1">
    <source>
        <dbReference type="ARBA" id="ARBA00022737"/>
    </source>
</evidence>
<proteinExistence type="predicted"/>
<organism evidence="4 5">
    <name type="scientific">Schizothecium vesticola</name>
    <dbReference type="NCBI Taxonomy" id="314040"/>
    <lineage>
        <taxon>Eukaryota</taxon>
        <taxon>Fungi</taxon>
        <taxon>Dikarya</taxon>
        <taxon>Ascomycota</taxon>
        <taxon>Pezizomycotina</taxon>
        <taxon>Sordariomycetes</taxon>
        <taxon>Sordariomycetidae</taxon>
        <taxon>Sordariales</taxon>
        <taxon>Schizotheciaceae</taxon>
        <taxon>Schizothecium</taxon>
    </lineage>
</organism>
<keyword evidence="2" id="KW-1133">Transmembrane helix</keyword>
<keyword evidence="1" id="KW-0677">Repeat</keyword>
<evidence type="ECO:0000256" key="2">
    <source>
        <dbReference type="SAM" id="Phobius"/>
    </source>
</evidence>
<keyword evidence="2" id="KW-0812">Transmembrane</keyword>
<dbReference type="PANTHER" id="PTHR43855:SF1">
    <property type="entry name" value="THIOSULFATE SULFURTRANSFERASE"/>
    <property type="match status" value="1"/>
</dbReference>
<dbReference type="InterPro" id="IPR051126">
    <property type="entry name" value="Thiosulfate_sulfurtransferase"/>
</dbReference>
<keyword evidence="5" id="KW-1185">Reference proteome</keyword>
<dbReference type="SMART" id="SM00450">
    <property type="entry name" value="RHOD"/>
    <property type="match status" value="2"/>
</dbReference>
<dbReference type="PROSITE" id="PS50206">
    <property type="entry name" value="RHODANESE_3"/>
    <property type="match status" value="2"/>
</dbReference>
<dbReference type="PANTHER" id="PTHR43855">
    <property type="entry name" value="THIOSULFATE SULFURTRANSFERASE"/>
    <property type="match status" value="1"/>
</dbReference>
<feature type="non-terminal residue" evidence="4">
    <location>
        <position position="266"/>
    </location>
</feature>
<protein>
    <submittedName>
        <fullName evidence="4">Rhodanese-like domain-containing protein</fullName>
    </submittedName>
</protein>
<dbReference type="Gene3D" id="3.40.250.10">
    <property type="entry name" value="Rhodanese-like domain"/>
    <property type="match status" value="2"/>
</dbReference>
<dbReference type="InterPro" id="IPR001763">
    <property type="entry name" value="Rhodanese-like_dom"/>
</dbReference>
<dbReference type="EMBL" id="JAUKUD010000005">
    <property type="protein sequence ID" value="KAK0742974.1"/>
    <property type="molecule type" value="Genomic_DNA"/>
</dbReference>
<feature type="non-terminal residue" evidence="4">
    <location>
        <position position="1"/>
    </location>
</feature>
<evidence type="ECO:0000259" key="3">
    <source>
        <dbReference type="PROSITE" id="PS50206"/>
    </source>
</evidence>
<dbReference type="SUPFAM" id="SSF52821">
    <property type="entry name" value="Rhodanese/Cell cycle control phosphatase"/>
    <property type="match status" value="2"/>
</dbReference>
<feature type="domain" description="Rhodanese" evidence="3">
    <location>
        <begin position="12"/>
        <end position="131"/>
    </location>
</feature>
<dbReference type="AlphaFoldDB" id="A0AA40EP95"/>
<gene>
    <name evidence="4" type="ORF">B0T18DRAFT_291634</name>
</gene>
<evidence type="ECO:0000313" key="5">
    <source>
        <dbReference type="Proteomes" id="UP001172155"/>
    </source>
</evidence>
<name>A0AA40EP95_9PEZI</name>
<keyword evidence="2" id="KW-0472">Membrane</keyword>
<sequence length="266" mass="28575">VVSADWVSEHLAHPSLVVIDLRSPEAYLAGHIPSSLSLPWNGTPLWTSMGANNETLIMPSPAVVVDTLTTNGILETRSVVFVTDVATLPSMIAMATRSAATLRYTGIPTKNIGILDGGFPAWKARGYTVSTVPGVPRPAGKFDAHHLDASFIADREYVKARLNKADKGIVLIDGRGAADYKAGHIESALLLSAATVFKDGGMWKPTDELMALFKAAVGTSPVTKDVGEVIVYCWIGMLASVWFHVLTSMLGFENVKLYDGSMEDWT</sequence>
<dbReference type="Pfam" id="PF00581">
    <property type="entry name" value="Rhodanese"/>
    <property type="match status" value="2"/>
</dbReference>
<evidence type="ECO:0000313" key="4">
    <source>
        <dbReference type="EMBL" id="KAK0742974.1"/>
    </source>
</evidence>
<feature type="transmembrane region" description="Helical" evidence="2">
    <location>
        <begin position="229"/>
        <end position="252"/>
    </location>
</feature>
<dbReference type="Proteomes" id="UP001172155">
    <property type="component" value="Unassembled WGS sequence"/>
</dbReference>